<feature type="compositionally biased region" description="Polar residues" evidence="1">
    <location>
        <begin position="73"/>
        <end position="82"/>
    </location>
</feature>
<evidence type="ECO:0000259" key="2">
    <source>
        <dbReference type="Pfam" id="PF24115"/>
    </source>
</evidence>
<evidence type="ECO:0000313" key="3">
    <source>
        <dbReference type="EMBL" id="QSG02504.1"/>
    </source>
</evidence>
<dbReference type="GeneID" id="70684669"/>
<evidence type="ECO:0000313" key="4">
    <source>
        <dbReference type="Proteomes" id="UP000663586"/>
    </source>
</evidence>
<reference evidence="3" key="1">
    <citation type="submission" date="2020-11" db="EMBL/GenBank/DDBJ databases">
        <title>Carbohydrate-dependent, anaerobic sulfur respiration: A novel catabolism in halophilic archaea.</title>
        <authorList>
            <person name="Sorokin D.Y."/>
            <person name="Messina E."/>
            <person name="Smedile F."/>
            <person name="La Cono V."/>
            <person name="Hallsworth J.E."/>
            <person name="Yakimov M.M."/>
        </authorList>
    </citation>
    <scope>NUCLEOTIDE SEQUENCE</scope>
    <source>
        <strain evidence="3">AArc-S</strain>
    </source>
</reference>
<keyword evidence="4" id="KW-1185">Reference proteome</keyword>
<proteinExistence type="predicted"/>
<dbReference type="Pfam" id="PF24115">
    <property type="entry name" value="DUF7389"/>
    <property type="match status" value="1"/>
</dbReference>
<dbReference type="InterPro" id="IPR055813">
    <property type="entry name" value="DUF7389"/>
</dbReference>
<dbReference type="AlphaFoldDB" id="A0A897MPJ0"/>
<accession>A0A897MPJ0</accession>
<gene>
    <name evidence="3" type="ORF">AArcS_1287</name>
</gene>
<sequence length="82" mass="9480">MSEEEDDAIEITVQMTRGTSTDDRDKIKAKVGASDVDELDRRMRQVKDRLEDWADDIREIQPRERRGLDEDQSTLVEQEGSA</sequence>
<feature type="region of interest" description="Disordered" evidence="1">
    <location>
        <begin position="63"/>
        <end position="82"/>
    </location>
</feature>
<feature type="domain" description="DUF7389" evidence="2">
    <location>
        <begin position="3"/>
        <end position="64"/>
    </location>
</feature>
<organism evidence="3 4">
    <name type="scientific">Natranaeroarchaeum sulfidigenes</name>
    <dbReference type="NCBI Taxonomy" id="2784880"/>
    <lineage>
        <taxon>Archaea</taxon>
        <taxon>Methanobacteriati</taxon>
        <taxon>Methanobacteriota</taxon>
        <taxon>Stenosarchaea group</taxon>
        <taxon>Halobacteria</taxon>
        <taxon>Halobacteriales</taxon>
        <taxon>Natronoarchaeaceae</taxon>
        <taxon>Natranaeroarchaeum</taxon>
    </lineage>
</organism>
<dbReference type="KEGG" id="hara:AArcS_1287"/>
<name>A0A897MPJ0_9EURY</name>
<protein>
    <recommendedName>
        <fullName evidence="2">DUF7389 domain-containing protein</fullName>
    </recommendedName>
</protein>
<dbReference type="Proteomes" id="UP000663586">
    <property type="component" value="Chromosome"/>
</dbReference>
<dbReference type="RefSeq" id="WP_238479650.1">
    <property type="nucleotide sequence ID" value="NZ_CP064786.1"/>
</dbReference>
<dbReference type="EMBL" id="CP064786">
    <property type="protein sequence ID" value="QSG02504.1"/>
    <property type="molecule type" value="Genomic_DNA"/>
</dbReference>
<evidence type="ECO:0000256" key="1">
    <source>
        <dbReference type="SAM" id="MobiDB-lite"/>
    </source>
</evidence>